<dbReference type="Proteomes" id="UP000199701">
    <property type="component" value="Unassembled WGS sequence"/>
</dbReference>
<dbReference type="RefSeq" id="WP_092450654.1">
    <property type="nucleotide sequence ID" value="NZ_FOJI01000002.1"/>
</dbReference>
<dbReference type="AlphaFoldDB" id="A0A1I0MYR9"/>
<sequence length="324" mass="39013">MNKDDQLKELNMLFPDNIGIEIMYTYSKVYNSSKGEGNQANKIDYYKTENNKSYNRKTVYKWIDRYNANYNIFSVLKYSEIIQRFLQLYPVPKEFYKNIIKNDNEEINANENYNEIFNGESYDKNYSNAKIWDYHLLNASIYFAYESIYIDSIILNCSESTLKKELQNFNLYFISEEEISNYKENYIYLNCKMTYVRESTDWPMNVTHENKEYYNMRSMLYTNNESFIYNCEFDIARYEKITKRRKKIKLISDILKEEKKNIELLSKNIIERIKSKCDDYEQRDCLVTLEPSEWSVKIVDAISIIKIKNNKNETIRVKVGLNIN</sequence>
<keyword evidence="2" id="KW-1185">Reference proteome</keyword>
<dbReference type="EMBL" id="FOJI01000002">
    <property type="protein sequence ID" value="SEV93669.1"/>
    <property type="molecule type" value="Genomic_DNA"/>
</dbReference>
<dbReference type="STRING" id="99656.SAMN05421659_102242"/>
<gene>
    <name evidence="1" type="ORF">SAMN05421659_102242</name>
</gene>
<protein>
    <submittedName>
        <fullName evidence="1">Uncharacterized protein</fullName>
    </submittedName>
</protein>
<evidence type="ECO:0000313" key="1">
    <source>
        <dbReference type="EMBL" id="SEV93669.1"/>
    </source>
</evidence>
<reference evidence="1 2" key="1">
    <citation type="submission" date="2016-10" db="EMBL/GenBank/DDBJ databases">
        <authorList>
            <person name="de Groot N.N."/>
        </authorList>
    </citation>
    <scope>NUCLEOTIDE SEQUENCE [LARGE SCALE GENOMIC DNA]</scope>
    <source>
        <strain evidence="1 2">DSM 9179</strain>
    </source>
</reference>
<name>A0A1I0MYR9_9FIRM</name>
<proteinExistence type="predicted"/>
<accession>A0A1I0MYR9</accession>
<organism evidence="1 2">
    <name type="scientific">[Clostridium] fimetarium</name>
    <dbReference type="NCBI Taxonomy" id="99656"/>
    <lineage>
        <taxon>Bacteria</taxon>
        <taxon>Bacillati</taxon>
        <taxon>Bacillota</taxon>
        <taxon>Clostridia</taxon>
        <taxon>Lachnospirales</taxon>
        <taxon>Lachnospiraceae</taxon>
    </lineage>
</organism>
<evidence type="ECO:0000313" key="2">
    <source>
        <dbReference type="Proteomes" id="UP000199701"/>
    </source>
</evidence>